<protein>
    <submittedName>
        <fullName evidence="1">Uncharacterized protein</fullName>
    </submittedName>
</protein>
<organism evidence="1 2">
    <name type="scientific">Araneus ventricosus</name>
    <name type="common">Orbweaver spider</name>
    <name type="synonym">Epeira ventricosa</name>
    <dbReference type="NCBI Taxonomy" id="182803"/>
    <lineage>
        <taxon>Eukaryota</taxon>
        <taxon>Metazoa</taxon>
        <taxon>Ecdysozoa</taxon>
        <taxon>Arthropoda</taxon>
        <taxon>Chelicerata</taxon>
        <taxon>Arachnida</taxon>
        <taxon>Araneae</taxon>
        <taxon>Araneomorphae</taxon>
        <taxon>Entelegynae</taxon>
        <taxon>Araneoidea</taxon>
        <taxon>Araneidae</taxon>
        <taxon>Araneus</taxon>
    </lineage>
</organism>
<evidence type="ECO:0000313" key="1">
    <source>
        <dbReference type="EMBL" id="GBN12700.1"/>
    </source>
</evidence>
<gene>
    <name evidence="1" type="ORF">AVEN_38599_1</name>
</gene>
<dbReference type="AlphaFoldDB" id="A0A4Y2LEX6"/>
<dbReference type="EMBL" id="BGPR01005708">
    <property type="protein sequence ID" value="GBN12700.1"/>
    <property type="molecule type" value="Genomic_DNA"/>
</dbReference>
<dbReference type="Proteomes" id="UP000499080">
    <property type="component" value="Unassembled WGS sequence"/>
</dbReference>
<proteinExistence type="predicted"/>
<comment type="caution">
    <text evidence="1">The sequence shown here is derived from an EMBL/GenBank/DDBJ whole genome shotgun (WGS) entry which is preliminary data.</text>
</comment>
<reference evidence="1 2" key="1">
    <citation type="journal article" date="2019" name="Sci. Rep.">
        <title>Orb-weaving spider Araneus ventricosus genome elucidates the spidroin gene catalogue.</title>
        <authorList>
            <person name="Kono N."/>
            <person name="Nakamura H."/>
            <person name="Ohtoshi R."/>
            <person name="Moran D.A.P."/>
            <person name="Shinohara A."/>
            <person name="Yoshida Y."/>
            <person name="Fujiwara M."/>
            <person name="Mori M."/>
            <person name="Tomita M."/>
            <person name="Arakawa K."/>
        </authorList>
    </citation>
    <scope>NUCLEOTIDE SEQUENCE [LARGE SCALE GENOMIC DNA]</scope>
</reference>
<accession>A0A4Y2LEX6</accession>
<keyword evidence="2" id="KW-1185">Reference proteome</keyword>
<name>A0A4Y2LEX6_ARAVE</name>
<evidence type="ECO:0000313" key="2">
    <source>
        <dbReference type="Proteomes" id="UP000499080"/>
    </source>
</evidence>
<sequence>MVWNGSPISKHTENPLVLVINNSLVVIGFDEMTPQNKMTMTEKRGQKRNHHQLKKLCKPLEENQSNTMLNLSTSIMHKNGMCNECLNASKKRLLSITF</sequence>